<gene>
    <name evidence="2" type="ORF">ACFOGJ_27760</name>
</gene>
<keyword evidence="1" id="KW-1133">Transmembrane helix</keyword>
<dbReference type="Proteomes" id="UP001595528">
    <property type="component" value="Unassembled WGS sequence"/>
</dbReference>
<reference evidence="3" key="1">
    <citation type="journal article" date="2019" name="Int. J. Syst. Evol. Microbiol.">
        <title>The Global Catalogue of Microorganisms (GCM) 10K type strain sequencing project: providing services to taxonomists for standard genome sequencing and annotation.</title>
        <authorList>
            <consortium name="The Broad Institute Genomics Platform"/>
            <consortium name="The Broad Institute Genome Sequencing Center for Infectious Disease"/>
            <person name="Wu L."/>
            <person name="Ma J."/>
        </authorList>
    </citation>
    <scope>NUCLEOTIDE SEQUENCE [LARGE SCALE GENOMIC DNA]</scope>
    <source>
        <strain evidence="3">KCTC 42964</strain>
    </source>
</reference>
<dbReference type="RefSeq" id="WP_379906542.1">
    <property type="nucleotide sequence ID" value="NZ_JBHRTR010000054.1"/>
</dbReference>
<dbReference type="EMBL" id="JBHRTR010000054">
    <property type="protein sequence ID" value="MFC3231075.1"/>
    <property type="molecule type" value="Genomic_DNA"/>
</dbReference>
<organism evidence="2 3">
    <name type="scientific">Marinibaculum pumilum</name>
    <dbReference type="NCBI Taxonomy" id="1766165"/>
    <lineage>
        <taxon>Bacteria</taxon>
        <taxon>Pseudomonadati</taxon>
        <taxon>Pseudomonadota</taxon>
        <taxon>Alphaproteobacteria</taxon>
        <taxon>Rhodospirillales</taxon>
        <taxon>Rhodospirillaceae</taxon>
        <taxon>Marinibaculum</taxon>
    </lineage>
</organism>
<protein>
    <submittedName>
        <fullName evidence="2">Uncharacterized protein</fullName>
    </submittedName>
</protein>
<keyword evidence="1" id="KW-0472">Membrane</keyword>
<evidence type="ECO:0000313" key="3">
    <source>
        <dbReference type="Proteomes" id="UP001595528"/>
    </source>
</evidence>
<sequence>MFRLPRLPTIGIAVFGAAAMLPWPDGSLRAALSGPLAAAPGQAGGSIYLSYLATVAALFVMLTLLRRIAPPVQRPAPARRHAGASAAAVPLPEPARSHRERLAWHQLAAAVDHLSDSRRQATDAGAAPCRPLSLRAQAMHGLIARPEETLRRTSADLGRTADALLRRLHD</sequence>
<name>A0ABV7L9V6_9PROT</name>
<proteinExistence type="predicted"/>
<comment type="caution">
    <text evidence="2">The sequence shown here is derived from an EMBL/GenBank/DDBJ whole genome shotgun (WGS) entry which is preliminary data.</text>
</comment>
<evidence type="ECO:0000256" key="1">
    <source>
        <dbReference type="SAM" id="Phobius"/>
    </source>
</evidence>
<accession>A0ABV7L9V6</accession>
<evidence type="ECO:0000313" key="2">
    <source>
        <dbReference type="EMBL" id="MFC3231075.1"/>
    </source>
</evidence>
<feature type="transmembrane region" description="Helical" evidence="1">
    <location>
        <begin position="48"/>
        <end position="65"/>
    </location>
</feature>
<keyword evidence="3" id="KW-1185">Reference proteome</keyword>
<keyword evidence="1" id="KW-0812">Transmembrane</keyword>